<evidence type="ECO:0000259" key="6">
    <source>
        <dbReference type="PROSITE" id="PS51684"/>
    </source>
</evidence>
<dbReference type="GO" id="GO:0005737">
    <property type="term" value="C:cytoplasm"/>
    <property type="evidence" value="ECO:0007669"/>
    <property type="project" value="TreeGrafter"/>
</dbReference>
<dbReference type="CDD" id="cd02440">
    <property type="entry name" value="AdoMet_MTases"/>
    <property type="match status" value="1"/>
</dbReference>
<dbReference type="PANTHER" id="PTHR23245">
    <property type="entry name" value="TRNA METHYLTRANSFERASE"/>
    <property type="match status" value="1"/>
</dbReference>
<evidence type="ECO:0000256" key="5">
    <source>
        <dbReference type="ARBA" id="ARBA00022694"/>
    </source>
</evidence>
<feature type="non-terminal residue" evidence="7">
    <location>
        <position position="1"/>
    </location>
</feature>
<feature type="domain" description="SAM-dependent methyltransferase TRM5/TYW2-type" evidence="6">
    <location>
        <begin position="1"/>
        <end position="209"/>
    </location>
</feature>
<dbReference type="Pfam" id="PF02475">
    <property type="entry name" value="TRM5-TYW2_MTfase"/>
    <property type="match status" value="1"/>
</dbReference>
<dbReference type="GO" id="GO:0008175">
    <property type="term" value="F:tRNA methyltransferase activity"/>
    <property type="evidence" value="ECO:0007669"/>
    <property type="project" value="TreeGrafter"/>
</dbReference>
<evidence type="ECO:0000256" key="3">
    <source>
        <dbReference type="ARBA" id="ARBA00022679"/>
    </source>
</evidence>
<keyword evidence="4" id="KW-0949">S-adenosyl-L-methionine</keyword>
<dbReference type="PROSITE" id="PS51684">
    <property type="entry name" value="SAM_MT_TRM5_TYW2"/>
    <property type="match status" value="1"/>
</dbReference>
<keyword evidence="5" id="KW-0819">tRNA processing</keyword>
<accession>A0A0F9MXI8</accession>
<proteinExistence type="predicted"/>
<dbReference type="InterPro" id="IPR029063">
    <property type="entry name" value="SAM-dependent_MTases_sf"/>
</dbReference>
<protein>
    <recommendedName>
        <fullName evidence="6">SAM-dependent methyltransferase TRM5/TYW2-type domain-containing protein</fullName>
    </recommendedName>
</protein>
<reference evidence="7" key="1">
    <citation type="journal article" date="2015" name="Nature">
        <title>Complex archaea that bridge the gap between prokaryotes and eukaryotes.</title>
        <authorList>
            <person name="Spang A."/>
            <person name="Saw J.H."/>
            <person name="Jorgensen S.L."/>
            <person name="Zaremba-Niedzwiedzka K."/>
            <person name="Martijn J."/>
            <person name="Lind A.E."/>
            <person name="van Eijk R."/>
            <person name="Schleper C."/>
            <person name="Guy L."/>
            <person name="Ettema T.J."/>
        </authorList>
    </citation>
    <scope>NUCLEOTIDE SEQUENCE</scope>
</reference>
<name>A0A0F9MXI8_9ZZZZ</name>
<comment type="caution">
    <text evidence="7">The sequence shown here is derived from an EMBL/GenBank/DDBJ whole genome shotgun (WGS) entry which is preliminary data.</text>
</comment>
<dbReference type="GO" id="GO:0002939">
    <property type="term" value="P:tRNA N1-guanine methylation"/>
    <property type="evidence" value="ECO:0007669"/>
    <property type="project" value="TreeGrafter"/>
</dbReference>
<dbReference type="PANTHER" id="PTHR23245:SF36">
    <property type="entry name" value="TRNA (GUANINE(37)-N1)-METHYLTRANSFERASE"/>
    <property type="match status" value="1"/>
</dbReference>
<dbReference type="InterPro" id="IPR056743">
    <property type="entry name" value="TRM5-TYW2-like_MTfase"/>
</dbReference>
<evidence type="ECO:0000256" key="4">
    <source>
        <dbReference type="ARBA" id="ARBA00022691"/>
    </source>
</evidence>
<evidence type="ECO:0000313" key="7">
    <source>
        <dbReference type="EMBL" id="KKN04167.1"/>
    </source>
</evidence>
<evidence type="ECO:0000256" key="2">
    <source>
        <dbReference type="ARBA" id="ARBA00022603"/>
    </source>
</evidence>
<dbReference type="Gene3D" id="3.40.50.150">
    <property type="entry name" value="Vaccinia Virus protein VP39"/>
    <property type="match status" value="1"/>
</dbReference>
<organism evidence="7">
    <name type="scientific">marine sediment metagenome</name>
    <dbReference type="NCBI Taxonomy" id="412755"/>
    <lineage>
        <taxon>unclassified sequences</taxon>
        <taxon>metagenomes</taxon>
        <taxon>ecological metagenomes</taxon>
    </lineage>
</organism>
<keyword evidence="2" id="KW-0489">Methyltransferase</keyword>
<evidence type="ECO:0000256" key="1">
    <source>
        <dbReference type="ARBA" id="ARBA00022490"/>
    </source>
</evidence>
<gene>
    <name evidence="7" type="ORF">LCGC14_1100240</name>
</gene>
<keyword evidence="1" id="KW-0963">Cytoplasm</keyword>
<dbReference type="EMBL" id="LAZR01004950">
    <property type="protein sequence ID" value="KKN04167.1"/>
    <property type="molecule type" value="Genomic_DNA"/>
</dbReference>
<dbReference type="AlphaFoldDB" id="A0A0F9MXI8"/>
<dbReference type="InterPro" id="IPR030382">
    <property type="entry name" value="MeTrfase_TRM5/TYW2"/>
</dbReference>
<dbReference type="SUPFAM" id="SSF53335">
    <property type="entry name" value="S-adenosyl-L-methionine-dependent methyltransferases"/>
    <property type="match status" value="1"/>
</dbReference>
<keyword evidence="3" id="KW-0808">Transferase</keyword>
<sequence>LLYGENKSETIYKENNCNFKLDVKTTYFSPRLVFERRRIATSLIKNNEVIVDMFAGVGPFSIQIARNNLVKIYSFDVNPHAYQFLKENIKMNKLKGKIIPYNINVRDLSNSADKIGRLLQNKSDRIIMNLPEKSIEFVDIACFLMKQTGGILHFYQFSDKPNAVENTLECVNKKLNELNWEVEKILNSKIVKTFSPKTELVGVDLSIKYLNS</sequence>